<dbReference type="EMBL" id="JBEXAC010000002">
    <property type="protein sequence ID" value="MET7000751.1"/>
    <property type="molecule type" value="Genomic_DNA"/>
</dbReference>
<keyword evidence="3" id="KW-1185">Reference proteome</keyword>
<name>A0ABV2TCJ9_9BACT</name>
<dbReference type="InterPro" id="IPR000782">
    <property type="entry name" value="FAS1_domain"/>
</dbReference>
<dbReference type="RefSeq" id="WP_354663304.1">
    <property type="nucleotide sequence ID" value="NZ_JBEXAC010000002.1"/>
</dbReference>
<comment type="caution">
    <text evidence="2">The sequence shown here is derived from an EMBL/GenBank/DDBJ whole genome shotgun (WGS) entry which is preliminary data.</text>
</comment>
<proteinExistence type="predicted"/>
<organism evidence="2 3">
    <name type="scientific">Chitinophaga defluvii</name>
    <dbReference type="NCBI Taxonomy" id="3163343"/>
    <lineage>
        <taxon>Bacteria</taxon>
        <taxon>Pseudomonadati</taxon>
        <taxon>Bacteroidota</taxon>
        <taxon>Chitinophagia</taxon>
        <taxon>Chitinophagales</taxon>
        <taxon>Chitinophagaceae</taxon>
        <taxon>Chitinophaga</taxon>
    </lineage>
</organism>
<dbReference type="Proteomes" id="UP001549749">
    <property type="component" value="Unassembled WGS sequence"/>
</dbReference>
<accession>A0ABV2TCJ9</accession>
<dbReference type="Gene3D" id="2.30.180.10">
    <property type="entry name" value="FAS1 domain"/>
    <property type="match status" value="1"/>
</dbReference>
<gene>
    <name evidence="2" type="ORF">ABR189_25435</name>
</gene>
<evidence type="ECO:0000313" key="3">
    <source>
        <dbReference type="Proteomes" id="UP001549749"/>
    </source>
</evidence>
<dbReference type="Pfam" id="PF02469">
    <property type="entry name" value="Fasciclin"/>
    <property type="match status" value="1"/>
</dbReference>
<protein>
    <submittedName>
        <fullName evidence="2">Fasciclin domain-containing protein</fullName>
    </submittedName>
</protein>
<reference evidence="2 3" key="1">
    <citation type="submission" date="2024-06" db="EMBL/GenBank/DDBJ databases">
        <title>Chitinophaga defluvii sp. nov., isolated from municipal sewage.</title>
        <authorList>
            <person name="Zhang L."/>
        </authorList>
    </citation>
    <scope>NUCLEOTIDE SEQUENCE [LARGE SCALE GENOMIC DNA]</scope>
    <source>
        <strain evidence="2 3">H8</strain>
    </source>
</reference>
<dbReference type="PROSITE" id="PS51257">
    <property type="entry name" value="PROKAR_LIPOPROTEIN"/>
    <property type="match status" value="1"/>
</dbReference>
<evidence type="ECO:0000313" key="2">
    <source>
        <dbReference type="EMBL" id="MET7000751.1"/>
    </source>
</evidence>
<sequence length="240" mass="27683">MNTLRKIYNNRCWITGIFLVILLATSCKKDDYYLDTGTIDPHYKGTILDYLKEKPFYFDSLVTIIQLAGMNDVFTKDTVTFFAPTDHSIQNTVEILNVNLYALGKDTIKTLEDVPPEVWKKYLSIYLFKGANELKDYPQIDFDLLRTYPGQNYLSYNNTVMNIGVVYGNANDVKYVGYRQLHLTYIDKPAQIMKAYTKAPVASSNIKPLNGVIHVLSDMHFFFGFSPFDFVNDYQIYKGE</sequence>
<evidence type="ECO:0000259" key="1">
    <source>
        <dbReference type="Pfam" id="PF02469"/>
    </source>
</evidence>
<dbReference type="InterPro" id="IPR036378">
    <property type="entry name" value="FAS1_dom_sf"/>
</dbReference>
<dbReference type="SUPFAM" id="SSF82153">
    <property type="entry name" value="FAS1 domain"/>
    <property type="match status" value="1"/>
</dbReference>
<feature type="domain" description="FAS1" evidence="1">
    <location>
        <begin position="58"/>
        <end position="217"/>
    </location>
</feature>